<feature type="region of interest" description="Disordered" evidence="1">
    <location>
        <begin position="418"/>
        <end position="465"/>
    </location>
</feature>
<dbReference type="KEGG" id="parq:DSM112329_02625"/>
<feature type="transmembrane region" description="Helical" evidence="2">
    <location>
        <begin position="676"/>
        <end position="698"/>
    </location>
</feature>
<reference evidence="4" key="1">
    <citation type="submission" date="2022-12" db="EMBL/GenBank/DDBJ databases">
        <title>Paraconexibacter alkalitolerans sp. nov. and Baekduia alba sp. nov., isolated from soil and emended description of the genera Paraconexibacter (Chun et al., 2020) and Baekduia (An et al., 2020).</title>
        <authorList>
            <person name="Vieira S."/>
            <person name="Huber K.J."/>
            <person name="Geppert A."/>
            <person name="Wolf J."/>
            <person name="Neumann-Schaal M."/>
            <person name="Muesken M."/>
            <person name="Overmann J."/>
        </authorList>
    </citation>
    <scope>NUCLEOTIDE SEQUENCE</scope>
    <source>
        <strain evidence="4">AEG42_29</strain>
    </source>
</reference>
<feature type="transmembrane region" description="Helical" evidence="2">
    <location>
        <begin position="226"/>
        <end position="244"/>
    </location>
</feature>
<feature type="transmembrane region" description="Helical" evidence="2">
    <location>
        <begin position="148"/>
        <end position="169"/>
    </location>
</feature>
<organism evidence="4">
    <name type="scientific">Paraconexibacter sp. AEG42_29</name>
    <dbReference type="NCBI Taxonomy" id="2997339"/>
    <lineage>
        <taxon>Bacteria</taxon>
        <taxon>Bacillati</taxon>
        <taxon>Actinomycetota</taxon>
        <taxon>Thermoleophilia</taxon>
        <taxon>Solirubrobacterales</taxon>
        <taxon>Paraconexibacteraceae</taxon>
        <taxon>Paraconexibacter</taxon>
    </lineage>
</organism>
<feature type="transmembrane region" description="Helical" evidence="2">
    <location>
        <begin position="63"/>
        <end position="84"/>
    </location>
</feature>
<dbReference type="SUPFAM" id="SSF54001">
    <property type="entry name" value="Cysteine proteinases"/>
    <property type="match status" value="1"/>
</dbReference>
<accession>A0AAU7AVT8</accession>
<keyword evidence="2" id="KW-0812">Transmembrane</keyword>
<feature type="transmembrane region" description="Helical" evidence="2">
    <location>
        <begin position="34"/>
        <end position="51"/>
    </location>
</feature>
<feature type="compositionally biased region" description="Low complexity" evidence="1">
    <location>
        <begin position="653"/>
        <end position="672"/>
    </location>
</feature>
<feature type="transmembrane region" description="Helical" evidence="2">
    <location>
        <begin position="198"/>
        <end position="214"/>
    </location>
</feature>
<dbReference type="InterPro" id="IPR038765">
    <property type="entry name" value="Papain-like_cys_pep_sf"/>
</dbReference>
<dbReference type="AlphaFoldDB" id="A0AAU7AVT8"/>
<keyword evidence="2" id="KW-1133">Transmembrane helix</keyword>
<name>A0AAU7AVT8_9ACTN</name>
<feature type="transmembrane region" description="Helical" evidence="2">
    <location>
        <begin position="176"/>
        <end position="192"/>
    </location>
</feature>
<feature type="domain" description="Transglutaminase-like" evidence="3">
    <location>
        <begin position="552"/>
        <end position="623"/>
    </location>
</feature>
<dbReference type="Pfam" id="PF01841">
    <property type="entry name" value="Transglut_core"/>
    <property type="match status" value="1"/>
</dbReference>
<evidence type="ECO:0000256" key="2">
    <source>
        <dbReference type="SAM" id="Phobius"/>
    </source>
</evidence>
<evidence type="ECO:0000259" key="3">
    <source>
        <dbReference type="SMART" id="SM00460"/>
    </source>
</evidence>
<proteinExistence type="predicted"/>
<protein>
    <recommendedName>
        <fullName evidence="3">Transglutaminase-like domain-containing protein</fullName>
    </recommendedName>
</protein>
<dbReference type="PANTHER" id="PTHR42736:SF1">
    <property type="entry name" value="PROTEIN-GLUTAMINE GAMMA-GLUTAMYLTRANSFERASE"/>
    <property type="match status" value="1"/>
</dbReference>
<dbReference type="InterPro" id="IPR021878">
    <property type="entry name" value="TgpA_N"/>
</dbReference>
<dbReference type="InterPro" id="IPR002931">
    <property type="entry name" value="Transglutaminase-like"/>
</dbReference>
<feature type="transmembrane region" description="Helical" evidence="2">
    <location>
        <begin position="91"/>
        <end position="111"/>
    </location>
</feature>
<sequence>MATATPPRSTSPVGPPPPAPVLGPPPAMLFMAQPVRVVAFAFLAVLVGQRWGRLTDGNLGTELLLGAALATAVGMALLGLPQVLGSRRARAATLTVTVLLTFVAALLVSGIDPSLLKPRQWDDLAGGIGNGIGAVPDLRVPYRGDDEWIRSTIGLGGTLLLVLAAVCCFHGRGRPIAATAVLIGTYTLAVIQVEQDRALGDGLMLAALIGLLVLGDRVQLRQARTAGLALAMGIGVAALALPVLNGERPWVDYRSLTEQLGERPTTRFDWSHSYGALPWSRNGRQVLRVRASRPAYWKGVSLDSFDGTRWTRSRNPIAGTTPDERSSTHPGWSLRVSVAVRDMRSTQLYAPGEILEINRSSMKVRPDTPGTVVTARRQMTRGDNYLATVYAPAPTDAELRRAGTDYPYSVTRALTMELPDTTPGSATPRVVPSPQGSTPTPPPSGRRGRRSGLPEGSTGTFGQGFGRTVIAFPAFGSDGSPRAFHRPGGLADDGSAELSSSPYARMWALAQRLRATSTSPYDYILKVQERLRDGASYDERPPAARYPLESFVFDSRRGYCQQFSGSMALLLRMGGVPARVAEGFAPGTLDTARGEWVVRDSDAHSWVEVYMPGIGWTVIDPTPAVAPAASQVETQLEEDDAAAATPGDDRSDSSGAGDTAGLTPISGSGDSDGGSVVPWLIGGLLLAAVAAAATAAWVRARRRAARPGADPALDELLRALSRAGRPVPPGGTLSKVAASFVMAPEAGAYVRALARARYDTSGAPAPFHPDRAARRALRRGLTGGGLAGRLRGLYALPPRLPRRAR</sequence>
<dbReference type="InterPro" id="IPR052901">
    <property type="entry name" value="Bact_TGase-like"/>
</dbReference>
<dbReference type="Gene3D" id="3.10.620.30">
    <property type="match status" value="1"/>
</dbReference>
<evidence type="ECO:0000313" key="4">
    <source>
        <dbReference type="EMBL" id="XAY05767.1"/>
    </source>
</evidence>
<keyword evidence="2" id="KW-0472">Membrane</keyword>
<gene>
    <name evidence="4" type="ORF">DSM112329_02625</name>
</gene>
<evidence type="ECO:0000256" key="1">
    <source>
        <dbReference type="SAM" id="MobiDB-lite"/>
    </source>
</evidence>
<dbReference type="SMART" id="SM00460">
    <property type="entry name" value="TGc"/>
    <property type="match status" value="1"/>
</dbReference>
<dbReference type="PANTHER" id="PTHR42736">
    <property type="entry name" value="PROTEIN-GLUTAMINE GAMMA-GLUTAMYLTRANSFERASE"/>
    <property type="match status" value="1"/>
</dbReference>
<dbReference type="Pfam" id="PF11992">
    <property type="entry name" value="TgpA_N"/>
    <property type="match status" value="1"/>
</dbReference>
<dbReference type="EMBL" id="CP114014">
    <property type="protein sequence ID" value="XAY05767.1"/>
    <property type="molecule type" value="Genomic_DNA"/>
</dbReference>
<feature type="region of interest" description="Disordered" evidence="1">
    <location>
        <begin position="627"/>
        <end position="672"/>
    </location>
</feature>